<dbReference type="InterPro" id="IPR003961">
    <property type="entry name" value="FN3_dom"/>
</dbReference>
<dbReference type="CDD" id="cd23669">
    <property type="entry name" value="GH55_SacteLam55A-like"/>
    <property type="match status" value="1"/>
</dbReference>
<dbReference type="EMBL" id="JAESWA010000023">
    <property type="protein sequence ID" value="MBL4933096.1"/>
    <property type="molecule type" value="Genomic_DNA"/>
</dbReference>
<dbReference type="CDD" id="cd00063">
    <property type="entry name" value="FN3"/>
    <property type="match status" value="2"/>
</dbReference>
<dbReference type="AlphaFoldDB" id="A0A937FK23"/>
<proteinExistence type="predicted"/>
<dbReference type="PROSITE" id="PS50853">
    <property type="entry name" value="FN3"/>
    <property type="match status" value="1"/>
</dbReference>
<accession>A0A937FK23</accession>
<comment type="caution">
    <text evidence="3">The sequence shown here is derived from an EMBL/GenBank/DDBJ whole genome shotgun (WGS) entry which is preliminary data.</text>
</comment>
<dbReference type="Proteomes" id="UP000623681">
    <property type="component" value="Unassembled WGS sequence"/>
</dbReference>
<evidence type="ECO:0000313" key="3">
    <source>
        <dbReference type="EMBL" id="MBL4933096.1"/>
    </source>
</evidence>
<dbReference type="RefSeq" id="WP_202768464.1">
    <property type="nucleotide sequence ID" value="NZ_JAESWA010000023.1"/>
</dbReference>
<reference evidence="3" key="1">
    <citation type="submission" date="2021-01" db="EMBL/GenBank/DDBJ databases">
        <title>Genome public.</title>
        <authorList>
            <person name="Liu C."/>
            <person name="Sun Q."/>
        </authorList>
    </citation>
    <scope>NUCLEOTIDE SEQUENCE</scope>
    <source>
        <strain evidence="3">YIM B02565</strain>
    </source>
</reference>
<dbReference type="SUPFAM" id="SSF49265">
    <property type="entry name" value="Fibronectin type III"/>
    <property type="match status" value="1"/>
</dbReference>
<dbReference type="Gene3D" id="1.20.1270.70">
    <property type="entry name" value="Designed single chain three-helix bundle"/>
    <property type="match status" value="1"/>
</dbReference>
<feature type="chain" id="PRO_5037350286" evidence="1">
    <location>
        <begin position="26"/>
        <end position="1266"/>
    </location>
</feature>
<gene>
    <name evidence="3" type="ORF">JK634_14880</name>
</gene>
<dbReference type="Gene3D" id="2.60.40.10">
    <property type="entry name" value="Immunoglobulins"/>
    <property type="match status" value="2"/>
</dbReference>
<feature type="signal peptide" evidence="1">
    <location>
        <begin position="1"/>
        <end position="25"/>
    </location>
</feature>
<keyword evidence="1" id="KW-0732">Signal</keyword>
<protein>
    <submittedName>
        <fullName evidence="3">FIVAR domain-containing protein</fullName>
    </submittedName>
</protein>
<evidence type="ECO:0000256" key="1">
    <source>
        <dbReference type="SAM" id="SignalP"/>
    </source>
</evidence>
<evidence type="ECO:0000259" key="2">
    <source>
        <dbReference type="PROSITE" id="PS50853"/>
    </source>
</evidence>
<feature type="domain" description="Fibronectin type-III" evidence="2">
    <location>
        <begin position="328"/>
        <end position="418"/>
    </location>
</feature>
<dbReference type="InterPro" id="IPR013783">
    <property type="entry name" value="Ig-like_fold"/>
</dbReference>
<name>A0A937FK23_9CLOT</name>
<keyword evidence="4" id="KW-1185">Reference proteome</keyword>
<dbReference type="Pfam" id="PF00041">
    <property type="entry name" value="fn3"/>
    <property type="match status" value="1"/>
</dbReference>
<dbReference type="Gene3D" id="2.80.10.50">
    <property type="match status" value="2"/>
</dbReference>
<dbReference type="InterPro" id="IPR059186">
    <property type="entry name" value="SACTE_4363"/>
</dbReference>
<organism evidence="3 4">
    <name type="scientific">Clostridium paridis</name>
    <dbReference type="NCBI Taxonomy" id="2803863"/>
    <lineage>
        <taxon>Bacteria</taxon>
        <taxon>Bacillati</taxon>
        <taxon>Bacillota</taxon>
        <taxon>Clostridia</taxon>
        <taxon>Eubacteriales</taxon>
        <taxon>Clostridiaceae</taxon>
        <taxon>Clostridium</taxon>
    </lineage>
</organism>
<dbReference type="InterPro" id="IPR036116">
    <property type="entry name" value="FN3_sf"/>
</dbReference>
<evidence type="ECO:0000313" key="4">
    <source>
        <dbReference type="Proteomes" id="UP000623681"/>
    </source>
</evidence>
<dbReference type="CDD" id="cd00257">
    <property type="entry name" value="beta-trefoil_FSCN-like"/>
    <property type="match status" value="1"/>
</dbReference>
<dbReference type="SMART" id="SM00060">
    <property type="entry name" value="FN3"/>
    <property type="match status" value="2"/>
</dbReference>
<sequence length="1266" mass="139007">MFKKVFSTLLAVSVLVMGFPSVAFAASENGYTPNDQYSYIVSAKTGKAVQVSGSSADPVTANADIQNMNGNNLTAKALFKMLKSNTNSNLVSFSSVGNQWNMLKSETVNGLNAITDSNPKKTTVDGWESFTLEKQSDGSFTMKDGHFSRFVSVNDEGKLVTTESTAVTDAEKFFIVEPTYPPEEDQVANDIYIEHVATHNIVTVDGVVGNPIDVKTPMPSDAANVPANGIFKLGYGSFQNNSTVNFKSNNNTLWTGSNSFVRQVGDMTIGGWESVQAVPQGDGTVAFKQTEGWKYITVNEGKMAPGNLTSAPTDNEKFIIHTKSTPKKVSKITMSNIEGNSVTLSWSALEGTIFSGYEVWRSETSGGPYAKVGKETAQTTYTDTGLQFNTKYYYVVRTVNGQSPYAQSSEFSVTTLAGNRPSTPPSGIDIKKSGKDIKLTWNADPSVNKYEIYRAGGKFGNYEKIGDTTEARFTDTKPNASKYENYYKIIAVNNYGTSDYSNSISLETKMFGSNMIFYNAKYDDMKAIGQEVNAIHDNTTFQGQFIPNRYGIYFKPGNYNNAGLLNIGFYTQVAGLGKTPLDTKIQNLSTPACLPNNNATQTFWRSAENFTVSSEINPNDKMPWAVSQAAPLRRMNVERTTQFDWNYGWASGGFVADSAFTKNVGSYTQQQWYTRNSDLTGGWYGVNWNGVFQGDVSAPDSNWDKNPGNPYTTIDKTPIVREKPFLYLGDDGEYKVFVPDLKRDSSGISWSKDNMGSGQSLDISKFYIAKEGVDTAETLNAALDSGKNLFFTPGIYELTKPLHVKNANTIILGTGLATLVPKNDKGAMLVDDQSGVIVAGLLFDAYYSSTNMLQVGQKGSNKDHSDNPISLSDLFFRIGGFKENNVNVDTTVEINSNDVIGDHFWVWRADHGAGVAWDKNTARNGLVVNGNNATMYGMFVEHFNEYQTIWNGENGRLYFYQSETPYDPQSQEGWMSHDGTVKGYASYKVSNRVNNHLAVGLGVYDVFINTNGASIFMDNAIEVPNKENVTIQDACIVELGSSTGPLVGVNSIVNGTGNATSTGKGGKGYAKENLLEYKNGIATLLDISGSTPVKYTKQGTEPANSVEDWRSYIPTLVDKADALNKKDYTPESWSVLVQALKNIKALLKDNTATATTLENAYNALDKAIKDLQAKSPVDKSSLEKLYNQNKDKTQGKYTDCSWKAFQDALTSAKAVIDNKDAKQTDVDAALKDLQDAIANLRKNQLNTQLYEIFLRLFHQLILHSNY</sequence>
<dbReference type="Pfam" id="PF07554">
    <property type="entry name" value="FIVAR"/>
    <property type="match status" value="2"/>
</dbReference>
<dbReference type="Gene3D" id="1.20.1270.90">
    <property type="entry name" value="AF1782-like"/>
    <property type="match status" value="1"/>
</dbReference>